<dbReference type="KEGG" id="fse:DI487_04100"/>
<name>A0A2U8QTH9_9FLAO</name>
<evidence type="ECO:0000313" key="6">
    <source>
        <dbReference type="Proteomes" id="UP000245429"/>
    </source>
</evidence>
<dbReference type="Gene3D" id="1.25.40.10">
    <property type="entry name" value="Tetratricopeptide repeat domain"/>
    <property type="match status" value="2"/>
</dbReference>
<keyword evidence="2" id="KW-0812">Transmembrane</keyword>
<feature type="signal peptide" evidence="3">
    <location>
        <begin position="1"/>
        <end position="28"/>
    </location>
</feature>
<evidence type="ECO:0000256" key="2">
    <source>
        <dbReference type="SAM" id="Phobius"/>
    </source>
</evidence>
<accession>A0A2U8QTH9</accession>
<dbReference type="OrthoDB" id="1452766at2"/>
<feature type="transmembrane region" description="Helical" evidence="2">
    <location>
        <begin position="345"/>
        <end position="365"/>
    </location>
</feature>
<gene>
    <name evidence="5" type="ORF">DI487_04100</name>
</gene>
<dbReference type="GO" id="GO:0006355">
    <property type="term" value="P:regulation of DNA-templated transcription"/>
    <property type="evidence" value="ECO:0007669"/>
    <property type="project" value="InterPro"/>
</dbReference>
<dbReference type="EMBL" id="CP029463">
    <property type="protein sequence ID" value="AWM13135.1"/>
    <property type="molecule type" value="Genomic_DNA"/>
</dbReference>
<evidence type="ECO:0000259" key="4">
    <source>
        <dbReference type="SMART" id="SM00421"/>
    </source>
</evidence>
<sequence length="472" mass="55423">MIVNKKCVKVFFCYIVLFFFSASLFSQQSDARKELEQKVIANGALFKQNLDEANKEIDDLLQQSIKLKDSVLELRILDRKCRYFYAKRDVEKLGVTAEQLKKRSEEYNNIQMQGMAHIYLAETYSINQLYDQSITELETALKVLEKGDDKDIRVFFTKVNALNGFANVYNYIGQPEKAVEKLLEVVESYDKLPDPEDVKRYQYINYSNLANTYILFDPEKAKYYALKSNALKPKGAPDDNIMMTNYFVLGLVCKEEKKTEEALDFFLKSYELSKVNGEVLNLEELYLNLTEVYKKMGDSSQTAFFEGKLKEIRLSTLESKYNSLQKILDKDKETENIKERKIPLWLFYSVGALILLVFGAWIYLFRKKQKTKEIFVTDYEELIEMIRKDDPGFMFAFEKLYPDFSEKLLQIDPSLTKSEIEFCALLKLNLSTKKIAELKFIEIRTVQNKKYRIRKKLNIPQTTDLYNWFSFV</sequence>
<dbReference type="GO" id="GO:0003677">
    <property type="term" value="F:DNA binding"/>
    <property type="evidence" value="ECO:0007669"/>
    <property type="project" value="InterPro"/>
</dbReference>
<dbReference type="InterPro" id="IPR016032">
    <property type="entry name" value="Sig_transdc_resp-reg_C-effctor"/>
</dbReference>
<dbReference type="SMART" id="SM00421">
    <property type="entry name" value="HTH_LUXR"/>
    <property type="match status" value="1"/>
</dbReference>
<dbReference type="InterPro" id="IPR011990">
    <property type="entry name" value="TPR-like_helical_dom_sf"/>
</dbReference>
<dbReference type="SUPFAM" id="SSF46894">
    <property type="entry name" value="C-terminal effector domain of the bipartite response regulators"/>
    <property type="match status" value="1"/>
</dbReference>
<dbReference type="InterPro" id="IPR036388">
    <property type="entry name" value="WH-like_DNA-bd_sf"/>
</dbReference>
<proteinExistence type="predicted"/>
<dbReference type="SUPFAM" id="SSF48452">
    <property type="entry name" value="TPR-like"/>
    <property type="match status" value="2"/>
</dbReference>
<keyword evidence="1" id="KW-0175">Coiled coil</keyword>
<feature type="chain" id="PRO_5016042765" description="HTH luxR-type domain-containing protein" evidence="3">
    <location>
        <begin position="29"/>
        <end position="472"/>
    </location>
</feature>
<protein>
    <recommendedName>
        <fullName evidence="4">HTH luxR-type domain-containing protein</fullName>
    </recommendedName>
</protein>
<feature type="coiled-coil region" evidence="1">
    <location>
        <begin position="43"/>
        <end position="70"/>
    </location>
</feature>
<keyword evidence="6" id="KW-1185">Reference proteome</keyword>
<dbReference type="AlphaFoldDB" id="A0A2U8QTH9"/>
<dbReference type="Proteomes" id="UP000245429">
    <property type="component" value="Chromosome"/>
</dbReference>
<feature type="domain" description="HTH luxR-type" evidence="4">
    <location>
        <begin position="412"/>
        <end position="469"/>
    </location>
</feature>
<keyword evidence="2" id="KW-0472">Membrane</keyword>
<evidence type="ECO:0000256" key="1">
    <source>
        <dbReference type="SAM" id="Coils"/>
    </source>
</evidence>
<dbReference type="InterPro" id="IPR000792">
    <property type="entry name" value="Tscrpt_reg_LuxR_C"/>
</dbReference>
<reference evidence="5 6" key="1">
    <citation type="submission" date="2018-05" db="EMBL/GenBank/DDBJ databases">
        <title>Flavobacterium sp. MEBiC07310.</title>
        <authorList>
            <person name="Baek K."/>
        </authorList>
    </citation>
    <scope>NUCLEOTIDE SEQUENCE [LARGE SCALE GENOMIC DNA]</scope>
    <source>
        <strain evidence="5 6">MEBiC07310</strain>
    </source>
</reference>
<organism evidence="5 6">
    <name type="scientific">Flavobacterium sediminis</name>
    <dbReference type="NCBI Taxonomy" id="2201181"/>
    <lineage>
        <taxon>Bacteria</taxon>
        <taxon>Pseudomonadati</taxon>
        <taxon>Bacteroidota</taxon>
        <taxon>Flavobacteriia</taxon>
        <taxon>Flavobacteriales</taxon>
        <taxon>Flavobacteriaceae</taxon>
        <taxon>Flavobacterium</taxon>
    </lineage>
</organism>
<dbReference type="RefSeq" id="WP_109568538.1">
    <property type="nucleotide sequence ID" value="NZ_CP029463.1"/>
</dbReference>
<keyword evidence="3" id="KW-0732">Signal</keyword>
<evidence type="ECO:0000256" key="3">
    <source>
        <dbReference type="SAM" id="SignalP"/>
    </source>
</evidence>
<keyword evidence="2" id="KW-1133">Transmembrane helix</keyword>
<dbReference type="Gene3D" id="1.10.10.10">
    <property type="entry name" value="Winged helix-like DNA-binding domain superfamily/Winged helix DNA-binding domain"/>
    <property type="match status" value="1"/>
</dbReference>
<evidence type="ECO:0000313" key="5">
    <source>
        <dbReference type="EMBL" id="AWM13135.1"/>
    </source>
</evidence>